<accession>A0AAD7IP00</accession>
<keyword evidence="1" id="KW-0472">Membrane</keyword>
<reference evidence="2" key="1">
    <citation type="submission" date="2023-03" db="EMBL/GenBank/DDBJ databases">
        <title>Massive genome expansion in bonnet fungi (Mycena s.s.) driven by repeated elements and novel gene families across ecological guilds.</title>
        <authorList>
            <consortium name="Lawrence Berkeley National Laboratory"/>
            <person name="Harder C.B."/>
            <person name="Miyauchi S."/>
            <person name="Viragh M."/>
            <person name="Kuo A."/>
            <person name="Thoen E."/>
            <person name="Andreopoulos B."/>
            <person name="Lu D."/>
            <person name="Skrede I."/>
            <person name="Drula E."/>
            <person name="Henrissat B."/>
            <person name="Morin E."/>
            <person name="Kohler A."/>
            <person name="Barry K."/>
            <person name="LaButti K."/>
            <person name="Morin E."/>
            <person name="Salamov A."/>
            <person name="Lipzen A."/>
            <person name="Mereny Z."/>
            <person name="Hegedus B."/>
            <person name="Baldrian P."/>
            <person name="Stursova M."/>
            <person name="Weitz H."/>
            <person name="Taylor A."/>
            <person name="Grigoriev I.V."/>
            <person name="Nagy L.G."/>
            <person name="Martin F."/>
            <person name="Kauserud H."/>
        </authorList>
    </citation>
    <scope>NUCLEOTIDE SEQUENCE</scope>
    <source>
        <strain evidence="2">CBHHK188m</strain>
    </source>
</reference>
<evidence type="ECO:0000256" key="1">
    <source>
        <dbReference type="SAM" id="Phobius"/>
    </source>
</evidence>
<evidence type="ECO:0000313" key="3">
    <source>
        <dbReference type="Proteomes" id="UP001215280"/>
    </source>
</evidence>
<evidence type="ECO:0000313" key="2">
    <source>
        <dbReference type="EMBL" id="KAJ7747425.1"/>
    </source>
</evidence>
<organism evidence="2 3">
    <name type="scientific">Mycena maculata</name>
    <dbReference type="NCBI Taxonomy" id="230809"/>
    <lineage>
        <taxon>Eukaryota</taxon>
        <taxon>Fungi</taxon>
        <taxon>Dikarya</taxon>
        <taxon>Basidiomycota</taxon>
        <taxon>Agaricomycotina</taxon>
        <taxon>Agaricomycetes</taxon>
        <taxon>Agaricomycetidae</taxon>
        <taxon>Agaricales</taxon>
        <taxon>Marasmiineae</taxon>
        <taxon>Mycenaceae</taxon>
        <taxon>Mycena</taxon>
    </lineage>
</organism>
<keyword evidence="3" id="KW-1185">Reference proteome</keyword>
<feature type="transmembrane region" description="Helical" evidence="1">
    <location>
        <begin position="246"/>
        <end position="268"/>
    </location>
</feature>
<proteinExistence type="predicted"/>
<dbReference type="AlphaFoldDB" id="A0AAD7IP00"/>
<feature type="transmembrane region" description="Helical" evidence="1">
    <location>
        <begin position="288"/>
        <end position="310"/>
    </location>
</feature>
<dbReference type="EMBL" id="JARJLG010000094">
    <property type="protein sequence ID" value="KAJ7747425.1"/>
    <property type="molecule type" value="Genomic_DNA"/>
</dbReference>
<keyword evidence="1" id="KW-1133">Transmembrane helix</keyword>
<gene>
    <name evidence="2" type="ORF">DFH07DRAFT_831056</name>
</gene>
<feature type="transmembrane region" description="Helical" evidence="1">
    <location>
        <begin position="208"/>
        <end position="226"/>
    </location>
</feature>
<feature type="transmembrane region" description="Helical" evidence="1">
    <location>
        <begin position="121"/>
        <end position="142"/>
    </location>
</feature>
<comment type="caution">
    <text evidence="2">The sequence shown here is derived from an EMBL/GenBank/DDBJ whole genome shotgun (WGS) entry which is preliminary data.</text>
</comment>
<protein>
    <submittedName>
        <fullName evidence="2">Uncharacterized protein</fullName>
    </submittedName>
</protein>
<keyword evidence="1" id="KW-0812">Transmembrane</keyword>
<feature type="transmembrane region" description="Helical" evidence="1">
    <location>
        <begin position="89"/>
        <end position="114"/>
    </location>
</feature>
<sequence>MRPASRASSLRDASGRIGVLSLRTLDHLSIHDGNDTDILGCKSLGPPSSQSALTLLSHITLLPLQPSAMDYTVDSTLFTVYWQNVLRQLYSLAATLVLYGIYLVLFSFSVYTLSRRESARALLVASWAMAILGTAQVLLHLATTGLSLQMVDQVVVGETTVRRPDNTLLRATQIITLVQACLLVTNNFVADGLFLYRSYLIWGPSQKRVMILPGTLILATTVLGYLTCVNEQIVGEVPPFFVDGKIVFIMMVLTNLLLTLLTAGRIFWIRRKVTGFIEPTSRTRYETAITIILESGAMYCVSTIALVIGLSRASSPTLVSYSFFAPSAQTVKHTSDFDHCQGGHGMWVPGCCWQLKSLQ</sequence>
<dbReference type="Proteomes" id="UP001215280">
    <property type="component" value="Unassembled WGS sequence"/>
</dbReference>
<feature type="transmembrane region" description="Helical" evidence="1">
    <location>
        <begin position="174"/>
        <end position="196"/>
    </location>
</feature>
<name>A0AAD7IP00_9AGAR</name>